<dbReference type="EMBL" id="BTRK01000002">
    <property type="protein sequence ID" value="GMR38569.1"/>
    <property type="molecule type" value="Genomic_DNA"/>
</dbReference>
<dbReference type="PANTHER" id="PTHR48043">
    <property type="entry name" value="EG:EG0003.4 PROTEIN-RELATED"/>
    <property type="match status" value="1"/>
</dbReference>
<evidence type="ECO:0000256" key="1">
    <source>
        <dbReference type="ARBA" id="ARBA00004167"/>
    </source>
</evidence>
<evidence type="ECO:0000256" key="7">
    <source>
        <dbReference type="ARBA" id="ARBA00022729"/>
    </source>
</evidence>
<dbReference type="GO" id="GO:0015020">
    <property type="term" value="F:glucuronosyltransferase activity"/>
    <property type="evidence" value="ECO:0007669"/>
    <property type="project" value="UniProtKB-EC"/>
</dbReference>
<evidence type="ECO:0000256" key="5">
    <source>
        <dbReference type="ARBA" id="ARBA00022679"/>
    </source>
</evidence>
<evidence type="ECO:0000256" key="4">
    <source>
        <dbReference type="ARBA" id="ARBA00022676"/>
    </source>
</evidence>
<dbReference type="Gene3D" id="3.40.50.2000">
    <property type="entry name" value="Glycogen Phosphorylase B"/>
    <property type="match status" value="1"/>
</dbReference>
<feature type="transmembrane region" description="Helical" evidence="11">
    <location>
        <begin position="494"/>
        <end position="518"/>
    </location>
</feature>
<evidence type="ECO:0000256" key="3">
    <source>
        <dbReference type="ARBA" id="ARBA00012544"/>
    </source>
</evidence>
<feature type="non-terminal residue" evidence="13">
    <location>
        <position position="1"/>
    </location>
</feature>
<dbReference type="InterPro" id="IPR002213">
    <property type="entry name" value="UDP_glucos_trans"/>
</dbReference>
<comment type="similarity">
    <text evidence="2">Belongs to the UDP-glycosyltransferase family.</text>
</comment>
<comment type="subcellular location">
    <subcellularLocation>
        <location evidence="1">Membrane</location>
        <topology evidence="1">Single-pass membrane protein</topology>
    </subcellularLocation>
</comment>
<dbReference type="EC" id="2.4.1.17" evidence="3"/>
<dbReference type="SUPFAM" id="SSF53756">
    <property type="entry name" value="UDP-Glycosyltransferase/glycogen phosphorylase"/>
    <property type="match status" value="1"/>
</dbReference>
<protein>
    <recommendedName>
        <fullName evidence="3">glucuronosyltransferase</fullName>
        <ecNumber evidence="3">2.4.1.17</ecNumber>
    </recommendedName>
</protein>
<evidence type="ECO:0000256" key="12">
    <source>
        <dbReference type="SAM" id="SignalP"/>
    </source>
</evidence>
<keyword evidence="8 11" id="KW-1133">Transmembrane helix</keyword>
<keyword evidence="5" id="KW-0808">Transferase</keyword>
<sequence>LSSRIQSAMARLLPLILLFPLLVFSTDLPPPKILVYSIRSGFSHVNFMGRLSDVLTEAGMNVTTLVSILRDDVGDGTTKSRVLHIDADPEVFAKWNENGGNLGNIFRGSSDEIMGVLEMTPKLRDTFALQCAHALRKTDLIELLKAEKYDAVMAEPFDYCGFGLARVIGAKTVITASSAAIADHLAWITGTPSPFSWMQSSFSAGVSQSISSRLGNLVSFAANYYCHSQKASGVDAVFRQRFGPDFPSVEEIVANSSLILTAADPLVELARPTQRKIVDIGAIGVHDSKPLDEEYNQILSLRPRTVILSFGSVAQSIALPQEYKNAIAEAFRRFPDVTFLWKYEKPEEASHVVGIPNIIVKKWMPQNDLLGDPRISAFISHGGKTSLNEVGDKGVPVIMVPLFADQPRNAAIAKKLGFGFIFEKEDLARADKIEAALREILDNEKYTTMAKRVASTIKARPFSARELLVKNVDFAAKFGNVASLDMEGLDYPLYVYWNVDIVVLFLLLLLSSVALIFVGLRRLFRSFSTPVSASKKLD</sequence>
<keyword evidence="6 11" id="KW-0812">Transmembrane</keyword>
<feature type="signal peptide" evidence="12">
    <location>
        <begin position="1"/>
        <end position="25"/>
    </location>
</feature>
<dbReference type="CDD" id="cd03784">
    <property type="entry name" value="GT1_Gtf-like"/>
    <property type="match status" value="1"/>
</dbReference>
<evidence type="ECO:0000256" key="11">
    <source>
        <dbReference type="SAM" id="Phobius"/>
    </source>
</evidence>
<dbReference type="FunFam" id="3.40.50.2000:FF:000038">
    <property type="entry name" value="UDP-GlucuronosylTransferase"/>
    <property type="match status" value="1"/>
</dbReference>
<dbReference type="GO" id="GO:0016020">
    <property type="term" value="C:membrane"/>
    <property type="evidence" value="ECO:0007669"/>
    <property type="project" value="UniProtKB-SubCell"/>
</dbReference>
<evidence type="ECO:0000313" key="14">
    <source>
        <dbReference type="Proteomes" id="UP001328107"/>
    </source>
</evidence>
<evidence type="ECO:0000256" key="2">
    <source>
        <dbReference type="ARBA" id="ARBA00009995"/>
    </source>
</evidence>
<evidence type="ECO:0000256" key="8">
    <source>
        <dbReference type="ARBA" id="ARBA00022989"/>
    </source>
</evidence>
<dbReference type="AlphaFoldDB" id="A0AAN5CDE1"/>
<keyword evidence="7 12" id="KW-0732">Signal</keyword>
<dbReference type="Pfam" id="PF00201">
    <property type="entry name" value="UDPGT"/>
    <property type="match status" value="1"/>
</dbReference>
<reference evidence="14" key="1">
    <citation type="submission" date="2022-10" db="EMBL/GenBank/DDBJ databases">
        <title>Genome assembly of Pristionchus species.</title>
        <authorList>
            <person name="Yoshida K."/>
            <person name="Sommer R.J."/>
        </authorList>
    </citation>
    <scope>NUCLEOTIDE SEQUENCE [LARGE SCALE GENOMIC DNA]</scope>
    <source>
        <strain evidence="14">RS5460</strain>
    </source>
</reference>
<gene>
    <name evidence="13" type="ORF">PMAYCL1PPCAC_08764</name>
</gene>
<keyword evidence="4" id="KW-0328">Glycosyltransferase</keyword>
<proteinExistence type="inferred from homology"/>
<keyword evidence="14" id="KW-1185">Reference proteome</keyword>
<dbReference type="Proteomes" id="UP001328107">
    <property type="component" value="Unassembled WGS sequence"/>
</dbReference>
<evidence type="ECO:0000256" key="9">
    <source>
        <dbReference type="ARBA" id="ARBA00023136"/>
    </source>
</evidence>
<feature type="chain" id="PRO_5042927674" description="glucuronosyltransferase" evidence="12">
    <location>
        <begin position="26"/>
        <end position="538"/>
    </location>
</feature>
<comment type="catalytic activity">
    <reaction evidence="10">
        <text>glucuronate acceptor + UDP-alpha-D-glucuronate = acceptor beta-D-glucuronoside + UDP + H(+)</text>
        <dbReference type="Rhea" id="RHEA:21032"/>
        <dbReference type="ChEBI" id="CHEBI:15378"/>
        <dbReference type="ChEBI" id="CHEBI:58052"/>
        <dbReference type="ChEBI" id="CHEBI:58223"/>
        <dbReference type="ChEBI" id="CHEBI:132367"/>
        <dbReference type="ChEBI" id="CHEBI:132368"/>
        <dbReference type="EC" id="2.4.1.17"/>
    </reaction>
</comment>
<comment type="caution">
    <text evidence="13">The sequence shown here is derived from an EMBL/GenBank/DDBJ whole genome shotgun (WGS) entry which is preliminary data.</text>
</comment>
<evidence type="ECO:0000313" key="13">
    <source>
        <dbReference type="EMBL" id="GMR38569.1"/>
    </source>
</evidence>
<name>A0AAN5CDE1_9BILA</name>
<organism evidence="13 14">
    <name type="scientific">Pristionchus mayeri</name>
    <dbReference type="NCBI Taxonomy" id="1317129"/>
    <lineage>
        <taxon>Eukaryota</taxon>
        <taxon>Metazoa</taxon>
        <taxon>Ecdysozoa</taxon>
        <taxon>Nematoda</taxon>
        <taxon>Chromadorea</taxon>
        <taxon>Rhabditida</taxon>
        <taxon>Rhabditina</taxon>
        <taxon>Diplogasteromorpha</taxon>
        <taxon>Diplogasteroidea</taxon>
        <taxon>Neodiplogasteridae</taxon>
        <taxon>Pristionchus</taxon>
    </lineage>
</organism>
<dbReference type="InterPro" id="IPR050271">
    <property type="entry name" value="UDP-glycosyltransferase"/>
</dbReference>
<keyword evidence="9 11" id="KW-0472">Membrane</keyword>
<evidence type="ECO:0000256" key="6">
    <source>
        <dbReference type="ARBA" id="ARBA00022692"/>
    </source>
</evidence>
<accession>A0AAN5CDE1</accession>
<evidence type="ECO:0000256" key="10">
    <source>
        <dbReference type="ARBA" id="ARBA00047475"/>
    </source>
</evidence>
<dbReference type="PANTHER" id="PTHR48043:SF23">
    <property type="entry name" value="UDP-GLUCURONOSYLTRANSFERASE"/>
    <property type="match status" value="1"/>
</dbReference>